<reference evidence="2 3" key="1">
    <citation type="submission" date="2018-11" db="EMBL/GenBank/DDBJ databases">
        <title>Genome assembly of Steccherinum ochraceum LE-BIN_3174, the white-rot fungus of the Steccherinaceae family (The Residual Polyporoid clade, Polyporales, Basidiomycota).</title>
        <authorList>
            <person name="Fedorova T.V."/>
            <person name="Glazunova O.A."/>
            <person name="Landesman E.O."/>
            <person name="Moiseenko K.V."/>
            <person name="Psurtseva N.V."/>
            <person name="Savinova O.S."/>
            <person name="Shakhova N.V."/>
            <person name="Tyazhelova T.V."/>
            <person name="Vasina D.V."/>
        </authorList>
    </citation>
    <scope>NUCLEOTIDE SEQUENCE [LARGE SCALE GENOMIC DNA]</scope>
    <source>
        <strain evidence="2 3">LE-BIN_3174</strain>
    </source>
</reference>
<feature type="region of interest" description="Disordered" evidence="1">
    <location>
        <begin position="177"/>
        <end position="227"/>
    </location>
</feature>
<dbReference type="EMBL" id="RWJN01000401">
    <property type="protein sequence ID" value="TCD62110.1"/>
    <property type="molecule type" value="Genomic_DNA"/>
</dbReference>
<gene>
    <name evidence="2" type="ORF">EIP91_007464</name>
</gene>
<dbReference type="Proteomes" id="UP000292702">
    <property type="component" value="Unassembled WGS sequence"/>
</dbReference>
<feature type="compositionally biased region" description="Basic and acidic residues" evidence="1">
    <location>
        <begin position="194"/>
        <end position="215"/>
    </location>
</feature>
<keyword evidence="3" id="KW-1185">Reference proteome</keyword>
<name>A0A4R0R490_9APHY</name>
<evidence type="ECO:0000313" key="3">
    <source>
        <dbReference type="Proteomes" id="UP000292702"/>
    </source>
</evidence>
<feature type="region of interest" description="Disordered" evidence="1">
    <location>
        <begin position="59"/>
        <end position="144"/>
    </location>
</feature>
<organism evidence="2 3">
    <name type="scientific">Steccherinum ochraceum</name>
    <dbReference type="NCBI Taxonomy" id="92696"/>
    <lineage>
        <taxon>Eukaryota</taxon>
        <taxon>Fungi</taxon>
        <taxon>Dikarya</taxon>
        <taxon>Basidiomycota</taxon>
        <taxon>Agaricomycotina</taxon>
        <taxon>Agaricomycetes</taxon>
        <taxon>Polyporales</taxon>
        <taxon>Steccherinaceae</taxon>
        <taxon>Steccherinum</taxon>
    </lineage>
</organism>
<dbReference type="AlphaFoldDB" id="A0A4R0R490"/>
<evidence type="ECO:0000313" key="2">
    <source>
        <dbReference type="EMBL" id="TCD62110.1"/>
    </source>
</evidence>
<feature type="compositionally biased region" description="Basic and acidic residues" evidence="1">
    <location>
        <begin position="177"/>
        <end position="187"/>
    </location>
</feature>
<accession>A0A4R0R490</accession>
<sequence>MSGRRPRRRAARPLTGEEWNLPIAERQALRARVLELYAERDNLDSDPDDGILDEVNVHINEGGEQAAPDNAQADAIVADPQSNAEPIDISDSDSTNPASEDEDAAAIVISDTEPDVPAPPAPVTTVDSTRGRSESPPKIPHNPRVGIFTRRDFYDKTASELIEAISFVRGRRGRRFKEREDWEKPESESDEEEVTKGDGEMKKVDEVSSEGERDVVMGTETDVTSSATDELDSEGYFHAWIMVTVLLQGNTMPVGVAETELFTRSKQMCYVAVADLLEAIVGSPVMYALYDIEGLHDLHVASSTAPVDSVGGRLKPSHFLHHHGTFQEAVDHDHLEGKNTLRPVFDAANDVEEAGWHDVQLNQGDQVFFVYLCDYIVEAENSMNGNAGGRNAIDEPIPDGVEDPPEVAVQEPPPVAVHAVPAPPPQYAVPAPPPQFGGQGPPQFGGQGPPQFEFADLLSLPYNQGPPQFAVNVPVQPGGHPVNILATKADYLAMLDRNYSNQKARVLQWTSSDSPYCTGYQAYLFGRTCNEILTETAESTSVQEHIRKVWVIDWMNVTLTTSTVMGKLALANNANKLWKQVKNKDIMTIRSELLRKVKSILDVWMTTAVGEAVWPLRYEVTARENNESAIGKLLREGLNAEL</sequence>
<protein>
    <submittedName>
        <fullName evidence="2">Uncharacterized protein</fullName>
    </submittedName>
</protein>
<evidence type="ECO:0000256" key="1">
    <source>
        <dbReference type="SAM" id="MobiDB-lite"/>
    </source>
</evidence>
<proteinExistence type="predicted"/>
<comment type="caution">
    <text evidence="2">The sequence shown here is derived from an EMBL/GenBank/DDBJ whole genome shotgun (WGS) entry which is preliminary data.</text>
</comment>